<protein>
    <submittedName>
        <fullName evidence="1">Uncharacterized protein</fullName>
    </submittedName>
</protein>
<accession>A0AAW0BNC0</accession>
<comment type="caution">
    <text evidence="1">The sequence shown here is derived from an EMBL/GenBank/DDBJ whole genome shotgun (WGS) entry which is preliminary data.</text>
</comment>
<gene>
    <name evidence="1" type="ORF">VNI00_014967</name>
</gene>
<organism evidence="1 2">
    <name type="scientific">Paramarasmius palmivorus</name>
    <dbReference type="NCBI Taxonomy" id="297713"/>
    <lineage>
        <taxon>Eukaryota</taxon>
        <taxon>Fungi</taxon>
        <taxon>Dikarya</taxon>
        <taxon>Basidiomycota</taxon>
        <taxon>Agaricomycotina</taxon>
        <taxon>Agaricomycetes</taxon>
        <taxon>Agaricomycetidae</taxon>
        <taxon>Agaricales</taxon>
        <taxon>Marasmiineae</taxon>
        <taxon>Marasmiaceae</taxon>
        <taxon>Paramarasmius</taxon>
    </lineage>
</organism>
<reference evidence="1 2" key="1">
    <citation type="submission" date="2024-01" db="EMBL/GenBank/DDBJ databases">
        <title>A draft genome for a cacao thread blight-causing isolate of Paramarasmius palmivorus.</title>
        <authorList>
            <person name="Baruah I.K."/>
            <person name="Bukari Y."/>
            <person name="Amoako-Attah I."/>
            <person name="Meinhardt L.W."/>
            <person name="Bailey B.A."/>
            <person name="Cohen S.P."/>
        </authorList>
    </citation>
    <scope>NUCLEOTIDE SEQUENCE [LARGE SCALE GENOMIC DNA]</scope>
    <source>
        <strain evidence="1 2">GH-12</strain>
    </source>
</reference>
<dbReference type="Proteomes" id="UP001383192">
    <property type="component" value="Unassembled WGS sequence"/>
</dbReference>
<name>A0AAW0BNC0_9AGAR</name>
<dbReference type="AlphaFoldDB" id="A0AAW0BNC0"/>
<proteinExistence type="predicted"/>
<sequence length="369" mass="41151">MTETPILVHKYVFSGDGESATQGSRVAILQEGRHVVEQTFGSLWNDTKQIQVPFGKKTVTVNAYAFGRAAPQIPRDPDVAQAGPLKEWGESAEDDEVFYMENLSEFESTSLDDLEHIMNASSLDKRSRSPVTEEPSKRQKLDVMPLDEVIPEPHILPSGDAKAPDLTKLAAYTKNVPLSIPPYTLPVSTPSSYSRRAWLIPVRGVLPWDAATSAVVLDPDISPQTPLPRGSLPSEPIVWTHTALLSFWNYLVSFRQKARFGALGLSFMTPESRRLPSLNANLHLDLSDDDSEEVARLLERNREVQNRDQHPLTSLDYIKVYHNAEVSMHVRNGIDVFRFKPSSSNQKIKLMEGARLVLVDELSNGVLIS</sequence>
<dbReference type="EMBL" id="JAYKXP010000090">
    <property type="protein sequence ID" value="KAK7028152.1"/>
    <property type="molecule type" value="Genomic_DNA"/>
</dbReference>
<evidence type="ECO:0000313" key="1">
    <source>
        <dbReference type="EMBL" id="KAK7028152.1"/>
    </source>
</evidence>
<keyword evidence="2" id="KW-1185">Reference proteome</keyword>
<evidence type="ECO:0000313" key="2">
    <source>
        <dbReference type="Proteomes" id="UP001383192"/>
    </source>
</evidence>